<dbReference type="Proteomes" id="UP001197093">
    <property type="component" value="Unassembled WGS sequence"/>
</dbReference>
<evidence type="ECO:0000313" key="6">
    <source>
        <dbReference type="EMBL" id="KAG7289979.1"/>
    </source>
</evidence>
<dbReference type="GO" id="GO:0006351">
    <property type="term" value="P:DNA-templated transcription"/>
    <property type="evidence" value="ECO:0007669"/>
    <property type="project" value="InterPro"/>
</dbReference>
<evidence type="ECO:0000256" key="3">
    <source>
        <dbReference type="ARBA" id="ARBA00023242"/>
    </source>
</evidence>
<keyword evidence="2" id="KW-0804">Transcription</keyword>
<organism evidence="6 7">
    <name type="scientific">Staphylotrichum longicolle</name>
    <dbReference type="NCBI Taxonomy" id="669026"/>
    <lineage>
        <taxon>Eukaryota</taxon>
        <taxon>Fungi</taxon>
        <taxon>Dikarya</taxon>
        <taxon>Ascomycota</taxon>
        <taxon>Pezizomycotina</taxon>
        <taxon>Sordariomycetes</taxon>
        <taxon>Sordariomycetidae</taxon>
        <taxon>Sordariales</taxon>
        <taxon>Chaetomiaceae</taxon>
        <taxon>Staphylotrichum</taxon>
    </lineage>
</organism>
<dbReference type="GO" id="GO:0005634">
    <property type="term" value="C:nucleus"/>
    <property type="evidence" value="ECO:0007669"/>
    <property type="project" value="TreeGrafter"/>
</dbReference>
<dbReference type="EMBL" id="JAHCVI010000002">
    <property type="protein sequence ID" value="KAG7289979.1"/>
    <property type="molecule type" value="Genomic_DNA"/>
</dbReference>
<keyword evidence="7" id="KW-1185">Reference proteome</keyword>
<evidence type="ECO:0000256" key="1">
    <source>
        <dbReference type="ARBA" id="ARBA00023015"/>
    </source>
</evidence>
<reference evidence="6" key="1">
    <citation type="submission" date="2023-02" db="EMBL/GenBank/DDBJ databases">
        <authorList>
            <person name="Palmer J.M."/>
        </authorList>
    </citation>
    <scope>NUCLEOTIDE SEQUENCE</scope>
    <source>
        <strain evidence="6">FW57</strain>
    </source>
</reference>
<dbReference type="InterPro" id="IPR007219">
    <property type="entry name" value="XnlR_reg_dom"/>
</dbReference>
<accession>A0AAD4EYR9</accession>
<dbReference type="InterPro" id="IPR051127">
    <property type="entry name" value="Fungal_SecMet_Regulators"/>
</dbReference>
<name>A0AAD4EYR9_9PEZI</name>
<evidence type="ECO:0000313" key="7">
    <source>
        <dbReference type="Proteomes" id="UP001197093"/>
    </source>
</evidence>
<dbReference type="AlphaFoldDB" id="A0AAD4EYR9"/>
<comment type="caution">
    <text evidence="6">The sequence shown here is derived from an EMBL/GenBank/DDBJ whole genome shotgun (WGS) entry which is preliminary data.</text>
</comment>
<dbReference type="SMART" id="SM00906">
    <property type="entry name" value="Fungal_trans"/>
    <property type="match status" value="1"/>
</dbReference>
<sequence>MLLQLYYGPSSNFSIVNFIDHLIEGTKPASGPQKEVQEMGPGLDRFNLRRLYFGDLADSAASWRMTNDTGAMLVDRDLASRLLERYLATYWHTMPIWSKDEYRRQLARLYMPSEMLSSENPDSIIVLLAMAMGASMLEEEAVARFLFQKAKRWSTRLDEMVNVQAVQIALLMITFLMAGIAVRKAVGAGLHKDATGTGQSCEEIRQRRITVWSLFMWEIWLCFSNGRPSSFPEDEIRVPLPAEQKLLQSLVTLSRLMSKCATLIYKQHHKSLASIWNAAKAIRRDLLRFAEQQRKDLNFGLVGDPSTGEVGVCQTIMSTTCEYCLDATKHCISFLVGACERNVLCREINYHGFFIEGASHVLILDLLRDRTAGRVNLPWIQSAIRTLRMMRPKSERSAFHSIHTLGLAENLECMVRSVYPDFRATPNDAQRINPAAGTQNNLRPNSPQHAPHPSYLDPFMPFGLDAFPSTLSPSATLDFEDGEQPTDLAPADGAWNFDFATADMEAFLSIDPSLAAYRLQTYP</sequence>
<dbReference type="GO" id="GO:0000981">
    <property type="term" value="F:DNA-binding transcription factor activity, RNA polymerase II-specific"/>
    <property type="evidence" value="ECO:0007669"/>
    <property type="project" value="TreeGrafter"/>
</dbReference>
<dbReference type="GO" id="GO:0000978">
    <property type="term" value="F:RNA polymerase II cis-regulatory region sequence-specific DNA binding"/>
    <property type="evidence" value="ECO:0007669"/>
    <property type="project" value="TreeGrafter"/>
</dbReference>
<feature type="compositionally biased region" description="Polar residues" evidence="4">
    <location>
        <begin position="436"/>
        <end position="448"/>
    </location>
</feature>
<dbReference type="PANTHER" id="PTHR47424">
    <property type="entry name" value="REGULATORY PROTEIN GAL4"/>
    <property type="match status" value="1"/>
</dbReference>
<keyword evidence="3" id="KW-0539">Nucleus</keyword>
<evidence type="ECO:0000259" key="5">
    <source>
        <dbReference type="SMART" id="SM00906"/>
    </source>
</evidence>
<gene>
    <name evidence="6" type="ORF">NEMBOFW57_006358</name>
</gene>
<dbReference type="CDD" id="cd12148">
    <property type="entry name" value="fungal_TF_MHR"/>
    <property type="match status" value="1"/>
</dbReference>
<feature type="region of interest" description="Disordered" evidence="4">
    <location>
        <begin position="432"/>
        <end position="454"/>
    </location>
</feature>
<dbReference type="GO" id="GO:0000435">
    <property type="term" value="P:positive regulation of transcription from RNA polymerase II promoter by galactose"/>
    <property type="evidence" value="ECO:0007669"/>
    <property type="project" value="TreeGrafter"/>
</dbReference>
<keyword evidence="1" id="KW-0805">Transcription regulation</keyword>
<evidence type="ECO:0000256" key="2">
    <source>
        <dbReference type="ARBA" id="ARBA00023163"/>
    </source>
</evidence>
<evidence type="ECO:0000256" key="4">
    <source>
        <dbReference type="SAM" id="MobiDB-lite"/>
    </source>
</evidence>
<protein>
    <recommendedName>
        <fullName evidence="5">Xylanolytic transcriptional activator regulatory domain-containing protein</fullName>
    </recommendedName>
</protein>
<dbReference type="Pfam" id="PF04082">
    <property type="entry name" value="Fungal_trans"/>
    <property type="match status" value="1"/>
</dbReference>
<dbReference type="GO" id="GO:0008270">
    <property type="term" value="F:zinc ion binding"/>
    <property type="evidence" value="ECO:0007669"/>
    <property type="project" value="InterPro"/>
</dbReference>
<feature type="domain" description="Xylanolytic transcriptional activator regulatory" evidence="5">
    <location>
        <begin position="174"/>
        <end position="247"/>
    </location>
</feature>
<dbReference type="PANTHER" id="PTHR47424:SF15">
    <property type="entry name" value="ZN(II)2CYS6 TRANSCRIPTION FACTOR (EUROFUNG)"/>
    <property type="match status" value="1"/>
</dbReference>
<proteinExistence type="predicted"/>